<dbReference type="EMBL" id="FNEH01000022">
    <property type="protein sequence ID" value="SDI99318.1"/>
    <property type="molecule type" value="Genomic_DNA"/>
</dbReference>
<protein>
    <submittedName>
        <fullName evidence="6">BadM/Rrf2 family transcriptional regulator</fullName>
    </submittedName>
    <submittedName>
        <fullName evidence="2">Rrf2 family protein</fullName>
    </submittedName>
</protein>
<evidence type="ECO:0000313" key="10">
    <source>
        <dbReference type="Proteomes" id="UP000295758"/>
    </source>
</evidence>
<dbReference type="Gene3D" id="1.10.10.10">
    <property type="entry name" value="Winged helix-like DNA-binding domain superfamily/Winged helix DNA-binding domain"/>
    <property type="match status" value="1"/>
</dbReference>
<dbReference type="Proteomes" id="UP000324896">
    <property type="component" value="Unassembled WGS sequence"/>
</dbReference>
<dbReference type="PROSITE" id="PS51197">
    <property type="entry name" value="HTH_RRF2_2"/>
    <property type="match status" value="1"/>
</dbReference>
<dbReference type="GO" id="GO:0003700">
    <property type="term" value="F:DNA-binding transcription factor activity"/>
    <property type="evidence" value="ECO:0007669"/>
    <property type="project" value="TreeGrafter"/>
</dbReference>
<accession>A0A1G6RPZ6</accession>
<evidence type="ECO:0000313" key="2">
    <source>
        <dbReference type="EMBL" id="SDD06065.1"/>
    </source>
</evidence>
<dbReference type="GO" id="GO:0003677">
    <property type="term" value="F:DNA binding"/>
    <property type="evidence" value="ECO:0007669"/>
    <property type="project" value="UniProtKB-KW"/>
</dbReference>
<dbReference type="EMBL" id="FMYT01000024">
    <property type="protein sequence ID" value="SDD06065.1"/>
    <property type="molecule type" value="Genomic_DNA"/>
</dbReference>
<dbReference type="Proteomes" id="UP000295758">
    <property type="component" value="Unassembled WGS sequence"/>
</dbReference>
<dbReference type="PANTHER" id="PTHR33221:SF5">
    <property type="entry name" value="HTH-TYPE TRANSCRIPTIONAL REGULATOR ISCR"/>
    <property type="match status" value="1"/>
</dbReference>
<evidence type="ECO:0000313" key="5">
    <source>
        <dbReference type="EMBL" id="SET15187.1"/>
    </source>
</evidence>
<evidence type="ECO:0000313" key="4">
    <source>
        <dbReference type="EMBL" id="SDI99318.1"/>
    </source>
</evidence>
<evidence type="ECO:0000313" key="7">
    <source>
        <dbReference type="Proteomes" id="UP000198612"/>
    </source>
</evidence>
<dbReference type="GO" id="GO:0005829">
    <property type="term" value="C:cytosol"/>
    <property type="evidence" value="ECO:0007669"/>
    <property type="project" value="TreeGrafter"/>
</dbReference>
<dbReference type="InterPro" id="IPR030489">
    <property type="entry name" value="TR_Rrf2-type_CS"/>
</dbReference>
<dbReference type="EMBL" id="FOHG01000031">
    <property type="protein sequence ID" value="SET15187.1"/>
    <property type="molecule type" value="Genomic_DNA"/>
</dbReference>
<dbReference type="InterPro" id="IPR036388">
    <property type="entry name" value="WH-like_DNA-bd_sf"/>
</dbReference>
<sequence length="149" mass="16793">MEISTQGRYGVRALIDLAVNADSNAVSLREISERQNISERYLEQIFAELKKAGLIRSIRGAHGGYLLNQPPEEINLADILLVLEGKIAPEINIDNEQGEEVVFQTVAQEIWLKLEDGLQELMKSITLADLKARAEEVRKEKGEGHMYYI</sequence>
<proteinExistence type="predicted"/>
<evidence type="ECO:0000313" key="3">
    <source>
        <dbReference type="EMBL" id="SDF94298.1"/>
    </source>
</evidence>
<dbReference type="PROSITE" id="PS01332">
    <property type="entry name" value="HTH_RRF2_1"/>
    <property type="match status" value="1"/>
</dbReference>
<keyword evidence="9" id="KW-1185">Reference proteome</keyword>
<evidence type="ECO:0000313" key="8">
    <source>
        <dbReference type="Proteomes" id="UP000198945"/>
    </source>
</evidence>
<reference evidence="4 8" key="1">
    <citation type="submission" date="2016-10" db="EMBL/GenBank/DDBJ databases">
        <authorList>
            <person name="de Groot N.N."/>
        </authorList>
    </citation>
    <scope>NUCLEOTIDE SEQUENCE [LARGE SCALE GENOMIC DNA]</scope>
    <source>
        <strain evidence="4 8">WG7</strain>
    </source>
</reference>
<gene>
    <name evidence="6" type="ORF">BY453_12219</name>
    <name evidence="2" type="ORF">SAMN04488597_12422</name>
    <name evidence="3" type="ORF">SAMN04488598_1339</name>
    <name evidence="5" type="ORF">SAMN04515652_13121</name>
    <name evidence="4" type="ORF">SAMN04515654_12223</name>
</gene>
<reference evidence="7 9" key="2">
    <citation type="submission" date="2016-10" db="EMBL/GenBank/DDBJ databases">
        <authorList>
            <person name="Varghese N."/>
            <person name="Submissions S."/>
        </authorList>
    </citation>
    <scope>NUCLEOTIDE SEQUENCE [LARGE SCALE GENOMIC DNA]</scope>
    <source>
        <strain evidence="2 11">WG10</strain>
        <strain evidence="3 9">WG2</strain>
        <strain evidence="5 7">WG5</strain>
    </source>
</reference>
<dbReference type="AlphaFoldDB" id="A0A1G6RPZ6"/>
<dbReference type="Pfam" id="PF02082">
    <property type="entry name" value="Rrf2"/>
    <property type="match status" value="1"/>
</dbReference>
<reference evidence="6 10" key="3">
    <citation type="submission" date="2019-03" db="EMBL/GenBank/DDBJ databases">
        <title>Deep subsurface shale carbon reservoir microbial communities from Ohio and West Virginia, USA.</title>
        <authorList>
            <person name="Wrighton K."/>
        </authorList>
    </citation>
    <scope>NUCLEOTIDE SEQUENCE [LARGE SCALE GENOMIC DNA]</scope>
    <source>
        <strain evidence="6 10">UTICA-S4D12</strain>
    </source>
</reference>
<dbReference type="PANTHER" id="PTHR33221">
    <property type="entry name" value="WINGED HELIX-TURN-HELIX TRANSCRIPTIONAL REGULATOR, RRF2 FAMILY"/>
    <property type="match status" value="1"/>
</dbReference>
<dbReference type="EMBL" id="SOAA01000022">
    <property type="protein sequence ID" value="TDS28233.1"/>
    <property type="molecule type" value="Genomic_DNA"/>
</dbReference>
<evidence type="ECO:0000313" key="9">
    <source>
        <dbReference type="Proteomes" id="UP000199519"/>
    </source>
</evidence>
<name>A0A1G6RPZ6_9FIRM</name>
<dbReference type="Proteomes" id="UP000199519">
    <property type="component" value="Unassembled WGS sequence"/>
</dbReference>
<dbReference type="Proteomes" id="UP000198612">
    <property type="component" value="Unassembled WGS sequence"/>
</dbReference>
<evidence type="ECO:0000256" key="1">
    <source>
        <dbReference type="ARBA" id="ARBA00023125"/>
    </source>
</evidence>
<dbReference type="SUPFAM" id="SSF46785">
    <property type="entry name" value="Winged helix' DNA-binding domain"/>
    <property type="match status" value="1"/>
</dbReference>
<evidence type="ECO:0000313" key="11">
    <source>
        <dbReference type="Proteomes" id="UP000324896"/>
    </source>
</evidence>
<organism evidence="2 11">
    <name type="scientific">Halanaerobium congolense</name>
    <dbReference type="NCBI Taxonomy" id="54121"/>
    <lineage>
        <taxon>Bacteria</taxon>
        <taxon>Bacillati</taxon>
        <taxon>Bacillota</taxon>
        <taxon>Clostridia</taxon>
        <taxon>Halanaerobiales</taxon>
        <taxon>Halanaerobiaceae</taxon>
        <taxon>Halanaerobium</taxon>
    </lineage>
</organism>
<keyword evidence="1" id="KW-0238">DNA-binding</keyword>
<dbReference type="EMBL" id="FNBJ01000033">
    <property type="protein sequence ID" value="SDF94298.1"/>
    <property type="molecule type" value="Genomic_DNA"/>
</dbReference>
<dbReference type="NCBIfam" id="TIGR00738">
    <property type="entry name" value="rrf2_super"/>
    <property type="match status" value="1"/>
</dbReference>
<dbReference type="RefSeq" id="WP_089656065.1">
    <property type="nucleotide sequence ID" value="NZ_FMYT01000024.1"/>
</dbReference>
<evidence type="ECO:0000313" key="6">
    <source>
        <dbReference type="EMBL" id="TDS28233.1"/>
    </source>
</evidence>
<dbReference type="InterPro" id="IPR000944">
    <property type="entry name" value="Tscrpt_reg_Rrf2"/>
</dbReference>
<dbReference type="InterPro" id="IPR036390">
    <property type="entry name" value="WH_DNA-bd_sf"/>
</dbReference>
<dbReference type="Proteomes" id="UP000198945">
    <property type="component" value="Unassembled WGS sequence"/>
</dbReference>